<evidence type="ECO:0000313" key="2">
    <source>
        <dbReference type="Proteomes" id="UP001227268"/>
    </source>
</evidence>
<keyword evidence="2" id="KW-1185">Reference proteome</keyword>
<organism evidence="1 2">
    <name type="scientific">Naganishia friedmannii</name>
    <dbReference type="NCBI Taxonomy" id="89922"/>
    <lineage>
        <taxon>Eukaryota</taxon>
        <taxon>Fungi</taxon>
        <taxon>Dikarya</taxon>
        <taxon>Basidiomycota</taxon>
        <taxon>Agaricomycotina</taxon>
        <taxon>Tremellomycetes</taxon>
        <taxon>Filobasidiales</taxon>
        <taxon>Filobasidiaceae</taxon>
        <taxon>Naganishia</taxon>
    </lineage>
</organism>
<sequence>MPVRSGAPAWTLHAAGLSSCPTTLIHTGAAYVGGVTHRGVLAEGERGLWPTGYTKLACATMNTLFYAGKTFAPSLMVNTRTGLPSHISAPRTAPHDDGEADDEEQNIQEFLQDRYMGMFERLVRALEGVEGVLGFEVCPNMPEAWEDGVVSDIGWDGAQLINEPHPGYIGMQTLHKFEYNTDLHLGPAPSPVQGFALGAGHPTEVAVYTRSWPVPTRWTRNVVLNRERECAWLPGPMGEEGAAQRGERGGPVKGGECAWAREGVWAWDTEQGKPVVLKEGYFSRFASSRPRQSAGEGNRRGVERDQVDFYKDFYWPFVRRWEDLVRREAGEGKMLHVEAVPNQFCPEWLDEVRPRNLVFSPHWYDLNVLFNKTFGFMSVNVQGLAKGMFIARALYFGHEAAKDNYALQIGNLVRAAYDKLGEIPVVIGETGIPMDMNNREAFKTGDFRWQQRMMDALMTALERNMVGFNLWNYNPENCDELGDDWNFENFSWFSHRALDERIRTSARGVELDQGCRLIREVVRPYAIRTAGIPLKLDYQARTGSFLYQFANPSQGQPITSTGNVPSVPLHGHPSITSRVTEIYLPPWLADASLKGQLLIKCSDGSVKVDEEQQRVFWAHEVTEQGFVHEIRIRYMGRTVGEDARSWWWMVLLAVVCVLVAMILA</sequence>
<gene>
    <name evidence="1" type="ORF">QFC21_004391</name>
</gene>
<name>A0ACC2VHY5_9TREE</name>
<accession>A0ACC2VHY5</accession>
<comment type="caution">
    <text evidence="1">The sequence shown here is derived from an EMBL/GenBank/DDBJ whole genome shotgun (WGS) entry which is preliminary data.</text>
</comment>
<proteinExistence type="predicted"/>
<dbReference type="Proteomes" id="UP001227268">
    <property type="component" value="Unassembled WGS sequence"/>
</dbReference>
<reference evidence="1" key="1">
    <citation type="submission" date="2023-04" db="EMBL/GenBank/DDBJ databases">
        <title>Draft Genome sequencing of Naganishia species isolated from polar environments using Oxford Nanopore Technology.</title>
        <authorList>
            <person name="Leo P."/>
            <person name="Venkateswaran K."/>
        </authorList>
    </citation>
    <scope>NUCLEOTIDE SEQUENCE</scope>
    <source>
        <strain evidence="1">MNA-CCFEE 5423</strain>
    </source>
</reference>
<evidence type="ECO:0000313" key="1">
    <source>
        <dbReference type="EMBL" id="KAJ9098743.1"/>
    </source>
</evidence>
<dbReference type="EMBL" id="JASBWT010000014">
    <property type="protein sequence ID" value="KAJ9098743.1"/>
    <property type="molecule type" value="Genomic_DNA"/>
</dbReference>
<protein>
    <submittedName>
        <fullName evidence="1">Uncharacterized protein</fullName>
    </submittedName>
</protein>